<comment type="caution">
    <text evidence="4">Lacks conserved residue(s) required for the propagation of feature annotation.</text>
</comment>
<dbReference type="GO" id="GO:0005737">
    <property type="term" value="C:cytoplasm"/>
    <property type="evidence" value="ECO:0007669"/>
    <property type="project" value="UniProtKB-SubCell"/>
</dbReference>
<dbReference type="Pfam" id="PF14804">
    <property type="entry name" value="Jag_N"/>
    <property type="match status" value="1"/>
</dbReference>
<dbReference type="InterPro" id="IPR001374">
    <property type="entry name" value="R3H_dom"/>
</dbReference>
<dbReference type="HAMAP" id="MF_00867">
    <property type="entry name" value="KhpB"/>
    <property type="match status" value="1"/>
</dbReference>
<reference evidence="7 8" key="1">
    <citation type="journal article" date="2019" name="Nat. Microbiol.">
        <title>Mediterranean grassland soil C-N compound turnover is dependent on rainfall and depth, and is mediated by genomically divergent microorganisms.</title>
        <authorList>
            <person name="Diamond S."/>
            <person name="Andeer P.F."/>
            <person name="Li Z."/>
            <person name="Crits-Christoph A."/>
            <person name="Burstein D."/>
            <person name="Anantharaman K."/>
            <person name="Lane K.R."/>
            <person name="Thomas B.C."/>
            <person name="Pan C."/>
            <person name="Northen T.R."/>
            <person name="Banfield J.F."/>
        </authorList>
    </citation>
    <scope>NUCLEOTIDE SEQUENCE [LARGE SCALE GENOMIC DNA]</scope>
    <source>
        <strain evidence="7">WS_2</strain>
    </source>
</reference>
<evidence type="ECO:0000256" key="4">
    <source>
        <dbReference type="HAMAP-Rule" id="MF_00867"/>
    </source>
</evidence>
<comment type="caution">
    <text evidence="7">The sequence shown here is derived from an EMBL/GenBank/DDBJ whole genome shotgun (WGS) entry which is preliminary data.</text>
</comment>
<dbReference type="InterPro" id="IPR015946">
    <property type="entry name" value="KH_dom-like_a/b"/>
</dbReference>
<evidence type="ECO:0000256" key="3">
    <source>
        <dbReference type="ARBA" id="ARBA00023316"/>
    </source>
</evidence>
<dbReference type="SMART" id="SM01245">
    <property type="entry name" value="Jag_N"/>
    <property type="match status" value="1"/>
</dbReference>
<dbReference type="EMBL" id="VBOS01000276">
    <property type="protein sequence ID" value="TMQ54224.1"/>
    <property type="molecule type" value="Genomic_DNA"/>
</dbReference>
<sequence>MTRPGSKPGSIFEGRTLDDAVRKGLEALGLSRAEVMITMLEEGSGGFLGLGARPYKVRIMPRPGGPIQEPAERTGGGRRDRGREGRGGGRERREHRGGDGRREAGTGRDRFRGERKGGGDRPAVGPPARVERGGPTTQRPRDGERAAGYRGESGTEGDGRRRRGRRGGRDRGREGMERLPAGPRPGASDMAEAPRAPRSSDAAAAGVSEHAGPALSPAELEAQGKHWTEELFKAMGFEATVTATGEGDRVDVTATVPEREELLTGRKGEVRQALQHILNRMLNRGEGTRYHLQLEINEFWKRREDELRALAQKLADEAVENQSEAVTEYLNAQERRVIHVALRDDGRVKTYALGSGMIKRLAVAPADFPGAPEEGE</sequence>
<evidence type="ECO:0000256" key="5">
    <source>
        <dbReference type="SAM" id="MobiDB-lite"/>
    </source>
</evidence>
<keyword evidence="3 4" id="KW-0961">Cell wall biogenesis/degradation</keyword>
<dbReference type="Proteomes" id="UP000317716">
    <property type="component" value="Unassembled WGS sequence"/>
</dbReference>
<comment type="function">
    <text evidence="4">A probable RNA chaperone. Forms a complex with KhpA which binds to cellular RNA and controls its expression. Plays a role in peptidoglycan (PG) homeostasis and cell length regulation.</text>
</comment>
<evidence type="ECO:0000313" key="8">
    <source>
        <dbReference type="Proteomes" id="UP000317716"/>
    </source>
</evidence>
<dbReference type="GO" id="GO:0008360">
    <property type="term" value="P:regulation of cell shape"/>
    <property type="evidence" value="ECO:0007669"/>
    <property type="project" value="UniProtKB-KW"/>
</dbReference>
<dbReference type="AlphaFoldDB" id="A0A538SSF1"/>
<name>A0A538SSF1_UNCEI</name>
<comment type="similarity">
    <text evidence="4">Belongs to the KhpB RNA-binding protein family.</text>
</comment>
<dbReference type="GO" id="GO:0071555">
    <property type="term" value="P:cell wall organization"/>
    <property type="evidence" value="ECO:0007669"/>
    <property type="project" value="UniProtKB-KW"/>
</dbReference>
<evidence type="ECO:0000256" key="1">
    <source>
        <dbReference type="ARBA" id="ARBA00022960"/>
    </source>
</evidence>
<accession>A0A538SSF1</accession>
<keyword evidence="4" id="KW-0963">Cytoplasm</keyword>
<organism evidence="7 8">
    <name type="scientific">Eiseniibacteriota bacterium</name>
    <dbReference type="NCBI Taxonomy" id="2212470"/>
    <lineage>
        <taxon>Bacteria</taxon>
        <taxon>Candidatus Eiseniibacteriota</taxon>
    </lineage>
</organism>
<feature type="domain" description="R3H" evidence="6">
    <location>
        <begin position="301"/>
        <end position="367"/>
    </location>
</feature>
<feature type="compositionally biased region" description="Low complexity" evidence="5">
    <location>
        <begin position="191"/>
        <end position="205"/>
    </location>
</feature>
<evidence type="ECO:0000313" key="7">
    <source>
        <dbReference type="EMBL" id="TMQ54224.1"/>
    </source>
</evidence>
<comment type="subcellular location">
    <subcellularLocation>
        <location evidence="4">Cytoplasm</location>
    </subcellularLocation>
</comment>
<dbReference type="CDD" id="cd02414">
    <property type="entry name" value="KH-II_Jag"/>
    <property type="match status" value="1"/>
</dbReference>
<dbReference type="PANTHER" id="PTHR35800">
    <property type="entry name" value="PROTEIN JAG"/>
    <property type="match status" value="1"/>
</dbReference>
<dbReference type="PROSITE" id="PS51061">
    <property type="entry name" value="R3H"/>
    <property type="match status" value="1"/>
</dbReference>
<feature type="compositionally biased region" description="Basic and acidic residues" evidence="5">
    <location>
        <begin position="167"/>
        <end position="177"/>
    </location>
</feature>
<keyword evidence="2 4" id="KW-0143">Chaperone</keyword>
<dbReference type="GO" id="GO:0009252">
    <property type="term" value="P:peptidoglycan biosynthetic process"/>
    <property type="evidence" value="ECO:0007669"/>
    <property type="project" value="UniProtKB-UniRule"/>
</dbReference>
<dbReference type="Gene3D" id="3.30.30.80">
    <property type="entry name" value="probable RNA-binding protein from clostridium symbiosum atcc 14940"/>
    <property type="match status" value="1"/>
</dbReference>
<dbReference type="InterPro" id="IPR039247">
    <property type="entry name" value="KhpB"/>
</dbReference>
<dbReference type="Pfam" id="PF01424">
    <property type="entry name" value="R3H"/>
    <property type="match status" value="1"/>
</dbReference>
<dbReference type="InterPro" id="IPR038247">
    <property type="entry name" value="Jag_N_dom_sf"/>
</dbReference>
<keyword evidence="1 4" id="KW-0133">Cell shape</keyword>
<evidence type="ECO:0000256" key="2">
    <source>
        <dbReference type="ARBA" id="ARBA00023186"/>
    </source>
</evidence>
<dbReference type="Gene3D" id="3.30.1370.50">
    <property type="entry name" value="R3H-like domain"/>
    <property type="match status" value="1"/>
</dbReference>
<evidence type="ECO:0000259" key="6">
    <source>
        <dbReference type="PROSITE" id="PS51061"/>
    </source>
</evidence>
<dbReference type="InterPro" id="IPR036867">
    <property type="entry name" value="R3H_dom_sf"/>
</dbReference>
<gene>
    <name evidence="4" type="primary">khpB</name>
    <name evidence="4" type="synonym">eloR</name>
    <name evidence="7" type="ORF">E6K72_07890</name>
</gene>
<protein>
    <recommendedName>
        <fullName evidence="4">RNA-binding protein KhpB</fullName>
    </recommendedName>
    <alternativeName>
        <fullName evidence="4">RNA-binding protein EloR</fullName>
    </alternativeName>
</protein>
<dbReference type="PANTHER" id="PTHR35800:SF1">
    <property type="entry name" value="RNA-BINDING PROTEIN KHPB"/>
    <property type="match status" value="1"/>
</dbReference>
<dbReference type="Gene3D" id="3.30.300.20">
    <property type="match status" value="1"/>
</dbReference>
<feature type="compositionally biased region" description="Basic and acidic residues" evidence="5">
    <location>
        <begin position="70"/>
        <end position="119"/>
    </location>
</feature>
<proteinExistence type="inferred from homology"/>
<comment type="subunit">
    <text evidence="4">Forms a complex with KhpA.</text>
</comment>
<feature type="region of interest" description="Disordered" evidence="5">
    <location>
        <begin position="59"/>
        <end position="216"/>
    </location>
</feature>
<comment type="domain">
    <text evidence="4">Has an N-terminal Jag-N domain and 2 RNA-binding domains (KH and R3H).</text>
</comment>
<dbReference type="GO" id="GO:0003723">
    <property type="term" value="F:RNA binding"/>
    <property type="evidence" value="ECO:0007669"/>
    <property type="project" value="UniProtKB-UniRule"/>
</dbReference>
<dbReference type="InterPro" id="IPR032782">
    <property type="entry name" value="KhpB_N"/>
</dbReference>
<keyword evidence="4" id="KW-0694">RNA-binding</keyword>
<dbReference type="InterPro" id="IPR038008">
    <property type="entry name" value="Jag_KH"/>
</dbReference>